<evidence type="ECO:0000313" key="1">
    <source>
        <dbReference type="EMBL" id="GAG38868.1"/>
    </source>
</evidence>
<gene>
    <name evidence="1" type="ORF">S01H1_71106</name>
</gene>
<feature type="non-terminal residue" evidence="1">
    <location>
        <position position="1"/>
    </location>
</feature>
<feature type="non-terminal residue" evidence="1">
    <location>
        <position position="244"/>
    </location>
</feature>
<name>X0XQC5_9ZZZZ</name>
<proteinExistence type="predicted"/>
<organism evidence="1">
    <name type="scientific">marine sediment metagenome</name>
    <dbReference type="NCBI Taxonomy" id="412755"/>
    <lineage>
        <taxon>unclassified sequences</taxon>
        <taxon>metagenomes</taxon>
        <taxon>ecological metagenomes</taxon>
    </lineage>
</organism>
<sequence length="244" mass="27243">ALPARIGRPNKFAIPPAYFDADIEPLIEEYGALFSNLEAPPAFAQNSKTPFRDVFDIGTAIARAKGLDAETAKAAGRISLGIFFAETGGEQNIGNTRSKKYKGSLQTGVRENRNGRRKWAALKPKLADLDPALAARDAKEETRAKRIDQRYNHWTAVRNGLMNAHAGLFAQLPSIMKMLPDEIDQMKFFQLIQLIPTPTRRALKSGHFEAYRISSPRIMGYLRNNSIFTFGKADRAKKSATYRE</sequence>
<dbReference type="AlphaFoldDB" id="X0XQC5"/>
<accession>X0XQC5</accession>
<protein>
    <submittedName>
        <fullName evidence="1">Uncharacterized protein</fullName>
    </submittedName>
</protein>
<dbReference type="EMBL" id="BARS01047330">
    <property type="protein sequence ID" value="GAG38868.1"/>
    <property type="molecule type" value="Genomic_DNA"/>
</dbReference>
<reference evidence="1" key="1">
    <citation type="journal article" date="2014" name="Front. Microbiol.">
        <title>High frequency of phylogenetically diverse reductive dehalogenase-homologous genes in deep subseafloor sedimentary metagenomes.</title>
        <authorList>
            <person name="Kawai M."/>
            <person name="Futagami T."/>
            <person name="Toyoda A."/>
            <person name="Takaki Y."/>
            <person name="Nishi S."/>
            <person name="Hori S."/>
            <person name="Arai W."/>
            <person name="Tsubouchi T."/>
            <person name="Morono Y."/>
            <person name="Uchiyama I."/>
            <person name="Ito T."/>
            <person name="Fujiyama A."/>
            <person name="Inagaki F."/>
            <person name="Takami H."/>
        </authorList>
    </citation>
    <scope>NUCLEOTIDE SEQUENCE</scope>
    <source>
        <strain evidence="1">Expedition CK06-06</strain>
    </source>
</reference>
<comment type="caution">
    <text evidence="1">The sequence shown here is derived from an EMBL/GenBank/DDBJ whole genome shotgun (WGS) entry which is preliminary data.</text>
</comment>